<organism evidence="2 3">
    <name type="scientific">Gigaspora margarita</name>
    <dbReference type="NCBI Taxonomy" id="4874"/>
    <lineage>
        <taxon>Eukaryota</taxon>
        <taxon>Fungi</taxon>
        <taxon>Fungi incertae sedis</taxon>
        <taxon>Mucoromycota</taxon>
        <taxon>Glomeromycotina</taxon>
        <taxon>Glomeromycetes</taxon>
        <taxon>Diversisporales</taxon>
        <taxon>Gigasporaceae</taxon>
        <taxon>Gigaspora</taxon>
    </lineage>
</organism>
<keyword evidence="1" id="KW-1133">Transmembrane helix</keyword>
<evidence type="ECO:0000313" key="2">
    <source>
        <dbReference type="EMBL" id="CAG8469075.1"/>
    </source>
</evidence>
<evidence type="ECO:0000256" key="1">
    <source>
        <dbReference type="SAM" id="Phobius"/>
    </source>
</evidence>
<protein>
    <submittedName>
        <fullName evidence="2">36166_t:CDS:1</fullName>
    </submittedName>
</protein>
<keyword evidence="1" id="KW-0472">Membrane</keyword>
<gene>
    <name evidence="2" type="ORF">GMARGA_LOCUS686</name>
</gene>
<feature type="transmembrane region" description="Helical" evidence="1">
    <location>
        <begin position="7"/>
        <end position="24"/>
    </location>
</feature>
<name>A0ABM8VX76_GIGMA</name>
<dbReference type="EMBL" id="CAJVQB010000125">
    <property type="protein sequence ID" value="CAG8469075.1"/>
    <property type="molecule type" value="Genomic_DNA"/>
</dbReference>
<proteinExistence type="predicted"/>
<keyword evidence="3" id="KW-1185">Reference proteome</keyword>
<evidence type="ECO:0000313" key="3">
    <source>
        <dbReference type="Proteomes" id="UP000789901"/>
    </source>
</evidence>
<comment type="caution">
    <text evidence="2">The sequence shown here is derived from an EMBL/GenBank/DDBJ whole genome shotgun (WGS) entry which is preliminary data.</text>
</comment>
<keyword evidence="1" id="KW-0812">Transmembrane</keyword>
<accession>A0ABM8VX76</accession>
<reference evidence="2 3" key="1">
    <citation type="submission" date="2021-06" db="EMBL/GenBank/DDBJ databases">
        <authorList>
            <person name="Kallberg Y."/>
            <person name="Tangrot J."/>
            <person name="Rosling A."/>
        </authorList>
    </citation>
    <scope>NUCLEOTIDE SEQUENCE [LARGE SCALE GENOMIC DNA]</scope>
    <source>
        <strain evidence="2 3">120-4 pot B 10/14</strain>
    </source>
</reference>
<dbReference type="Proteomes" id="UP000789901">
    <property type="component" value="Unassembled WGS sequence"/>
</dbReference>
<sequence length="48" mass="5261">MGNREHALLGACVGGLIMIIYAYFSSFISDHFDSEAICKRMLNGHGTI</sequence>